<gene>
    <name evidence="1" type="ORF">OXX778_LOCUS22483</name>
</gene>
<name>A0A814RAH0_9BILA</name>
<organism evidence="1 2">
    <name type="scientific">Brachionus calyciflorus</name>
    <dbReference type="NCBI Taxonomy" id="104777"/>
    <lineage>
        <taxon>Eukaryota</taxon>
        <taxon>Metazoa</taxon>
        <taxon>Spiralia</taxon>
        <taxon>Gnathifera</taxon>
        <taxon>Rotifera</taxon>
        <taxon>Eurotatoria</taxon>
        <taxon>Monogononta</taxon>
        <taxon>Pseudotrocha</taxon>
        <taxon>Ploima</taxon>
        <taxon>Brachionidae</taxon>
        <taxon>Brachionus</taxon>
    </lineage>
</organism>
<accession>A0A814RAH0</accession>
<dbReference type="EMBL" id="CAJNOC010009632">
    <property type="protein sequence ID" value="CAF1131210.1"/>
    <property type="molecule type" value="Genomic_DNA"/>
</dbReference>
<proteinExistence type="predicted"/>
<dbReference type="Proteomes" id="UP000663879">
    <property type="component" value="Unassembled WGS sequence"/>
</dbReference>
<feature type="non-terminal residue" evidence="1">
    <location>
        <position position="1"/>
    </location>
</feature>
<dbReference type="AlphaFoldDB" id="A0A814RAH0"/>
<evidence type="ECO:0000313" key="1">
    <source>
        <dbReference type="EMBL" id="CAF1131210.1"/>
    </source>
</evidence>
<evidence type="ECO:0000313" key="2">
    <source>
        <dbReference type="Proteomes" id="UP000663879"/>
    </source>
</evidence>
<sequence length="71" mass="8223">MPLNKKKIGYLVKNSILFQIEIQEDLIKSGIDTDFGEIKSLTSKDLLALKLIRSNTNFLRSNDDLIYEMFQ</sequence>
<comment type="caution">
    <text evidence="1">The sequence shown here is derived from an EMBL/GenBank/DDBJ whole genome shotgun (WGS) entry which is preliminary data.</text>
</comment>
<protein>
    <submittedName>
        <fullName evidence="1">Uncharacterized protein</fullName>
    </submittedName>
</protein>
<reference evidence="1" key="1">
    <citation type="submission" date="2021-02" db="EMBL/GenBank/DDBJ databases">
        <authorList>
            <person name="Nowell W R."/>
        </authorList>
    </citation>
    <scope>NUCLEOTIDE SEQUENCE</scope>
    <source>
        <strain evidence="1">Ploen Becks lab</strain>
    </source>
</reference>
<keyword evidence="2" id="KW-1185">Reference proteome</keyword>